<reference evidence="1" key="1">
    <citation type="submission" date="2023-08" db="EMBL/GenBank/DDBJ databases">
        <title>A de novo genome assembly of Solanum verrucosum Schlechtendal, a Mexican diploid species geographically isolated from the other diploid A-genome species in potato relatives.</title>
        <authorList>
            <person name="Hosaka K."/>
        </authorList>
    </citation>
    <scope>NUCLEOTIDE SEQUENCE</scope>
    <source>
        <tissue evidence="1">Young leaves</tissue>
    </source>
</reference>
<dbReference type="EMBL" id="CP133622">
    <property type="protein sequence ID" value="WMV55710.1"/>
    <property type="molecule type" value="Genomic_DNA"/>
</dbReference>
<organism evidence="1 2">
    <name type="scientific">Solanum verrucosum</name>
    <dbReference type="NCBI Taxonomy" id="315347"/>
    <lineage>
        <taxon>Eukaryota</taxon>
        <taxon>Viridiplantae</taxon>
        <taxon>Streptophyta</taxon>
        <taxon>Embryophyta</taxon>
        <taxon>Tracheophyta</taxon>
        <taxon>Spermatophyta</taxon>
        <taxon>Magnoliopsida</taxon>
        <taxon>eudicotyledons</taxon>
        <taxon>Gunneridae</taxon>
        <taxon>Pentapetalae</taxon>
        <taxon>asterids</taxon>
        <taxon>lamiids</taxon>
        <taxon>Solanales</taxon>
        <taxon>Solanaceae</taxon>
        <taxon>Solanoideae</taxon>
        <taxon>Solaneae</taxon>
        <taxon>Solanum</taxon>
    </lineage>
</organism>
<dbReference type="AlphaFoldDB" id="A0AAF0V0R7"/>
<proteinExistence type="predicted"/>
<dbReference type="PANTHER" id="PTHR11439">
    <property type="entry name" value="GAG-POL-RELATED RETROTRANSPOSON"/>
    <property type="match status" value="1"/>
</dbReference>
<keyword evidence="2" id="KW-1185">Reference proteome</keyword>
<name>A0AAF0V0R7_SOLVR</name>
<accession>A0AAF0V0R7</accession>
<protein>
    <submittedName>
        <fullName evidence="1">Uncharacterized protein</fullName>
    </submittedName>
</protein>
<sequence length="67" mass="7617">MVPSVHLTKDDGVPFNDPEKYKRFVGKLNYLNVTHLDIVFAVSGVSQFISEPTIKHWEALTQNSMLL</sequence>
<dbReference type="PANTHER" id="PTHR11439:SF467">
    <property type="entry name" value="INTEGRASE CATALYTIC DOMAIN-CONTAINING PROTEIN"/>
    <property type="match status" value="1"/>
</dbReference>
<dbReference type="Proteomes" id="UP001234989">
    <property type="component" value="Chromosome 11"/>
</dbReference>
<evidence type="ECO:0000313" key="1">
    <source>
        <dbReference type="EMBL" id="WMV55710.1"/>
    </source>
</evidence>
<evidence type="ECO:0000313" key="2">
    <source>
        <dbReference type="Proteomes" id="UP001234989"/>
    </source>
</evidence>
<gene>
    <name evidence="1" type="ORF">MTR67_049095</name>
</gene>